<comment type="caution">
    <text evidence="7">The sequence shown here is derived from an EMBL/GenBank/DDBJ whole genome shotgun (WGS) entry which is preliminary data.</text>
</comment>
<evidence type="ECO:0000313" key="7">
    <source>
        <dbReference type="EMBL" id="KUO39664.1"/>
    </source>
</evidence>
<reference evidence="7 8" key="1">
    <citation type="journal article" date="2016" name="Nat. Microbiol.">
        <title>Genomic inference of the metabolism of cosmopolitan subsurface Archaea, Hadesarchaea.</title>
        <authorList>
            <person name="Baker B.J."/>
            <person name="Saw J.H."/>
            <person name="Lind A.E."/>
            <person name="Lazar C.S."/>
            <person name="Hinrichs K.-U."/>
            <person name="Teske A.P."/>
            <person name="Ettema T.J."/>
        </authorList>
    </citation>
    <scope>NUCLEOTIDE SEQUENCE [LARGE SCALE GENOMIC DNA]</scope>
</reference>
<dbReference type="Proteomes" id="UP000074294">
    <property type="component" value="Unassembled WGS sequence"/>
</dbReference>
<dbReference type="GO" id="GO:0043190">
    <property type="term" value="C:ATP-binding cassette (ABC) transporter complex"/>
    <property type="evidence" value="ECO:0007669"/>
    <property type="project" value="InterPro"/>
</dbReference>
<dbReference type="InterPro" id="IPR051611">
    <property type="entry name" value="ECF_transporter_component"/>
</dbReference>
<evidence type="ECO:0008006" key="9">
    <source>
        <dbReference type="Google" id="ProtNLM"/>
    </source>
</evidence>
<sequence length="250" mass="28001">MRHSFLDRYSSLSSPIHRLDPRAKIVALFSFLLIVVFTPITLGQKFALYGALVFSLVVISKVPVKFVIKRSLVIIPFVGLVAIGLPFLGNDGGSLNLGVFAITPSALLLFLNVIVKSWLCVVAMIVLTSTTPFSRLLRGLQGLKMPTVFVMILSFMYRFTFILEDELERMVRAREARSFKPTWLQSVKAAGNIIGNLLVRSYERGERVYAAMRSRGYDGEIKLISELKMNSHDALFITIFLSLLILILVV</sequence>
<feature type="transmembrane region" description="Helical" evidence="6">
    <location>
        <begin position="143"/>
        <end position="163"/>
    </location>
</feature>
<dbReference type="PANTHER" id="PTHR34857:SF2">
    <property type="entry name" value="SLL0384 PROTEIN"/>
    <property type="match status" value="1"/>
</dbReference>
<dbReference type="GO" id="GO:0006824">
    <property type="term" value="P:cobalt ion transport"/>
    <property type="evidence" value="ECO:0007669"/>
    <property type="project" value="InterPro"/>
</dbReference>
<evidence type="ECO:0000256" key="1">
    <source>
        <dbReference type="ARBA" id="ARBA00004651"/>
    </source>
</evidence>
<evidence type="ECO:0000256" key="6">
    <source>
        <dbReference type="SAM" id="Phobius"/>
    </source>
</evidence>
<dbReference type="EMBL" id="LQMQ01000057">
    <property type="protein sequence ID" value="KUO39664.1"/>
    <property type="molecule type" value="Genomic_DNA"/>
</dbReference>
<dbReference type="InterPro" id="IPR003339">
    <property type="entry name" value="ABC/ECF_trnsptr_transmembrane"/>
</dbReference>
<keyword evidence="5 6" id="KW-0472">Membrane</keyword>
<feature type="transmembrane region" description="Helical" evidence="6">
    <location>
        <begin position="232"/>
        <end position="249"/>
    </location>
</feature>
<evidence type="ECO:0000256" key="3">
    <source>
        <dbReference type="ARBA" id="ARBA00022692"/>
    </source>
</evidence>
<accession>A0A147JT73</accession>
<feature type="transmembrane region" description="Helical" evidence="6">
    <location>
        <begin position="21"/>
        <end position="40"/>
    </location>
</feature>
<dbReference type="NCBIfam" id="TIGR02454">
    <property type="entry name" value="ECF_T_CbiQ"/>
    <property type="match status" value="1"/>
</dbReference>
<keyword evidence="4 6" id="KW-1133">Transmembrane helix</keyword>
<evidence type="ECO:0000256" key="4">
    <source>
        <dbReference type="ARBA" id="ARBA00022989"/>
    </source>
</evidence>
<name>A0A147JT73_HADYE</name>
<dbReference type="AlphaFoldDB" id="A0A147JT73"/>
<dbReference type="CDD" id="cd16914">
    <property type="entry name" value="EcfT"/>
    <property type="match status" value="1"/>
</dbReference>
<keyword evidence="3 6" id="KW-0812">Transmembrane</keyword>
<protein>
    <recommendedName>
        <fullName evidence="9">Cobalt ABC transporter permease</fullName>
    </recommendedName>
</protein>
<evidence type="ECO:0000256" key="5">
    <source>
        <dbReference type="ARBA" id="ARBA00023136"/>
    </source>
</evidence>
<gene>
    <name evidence="7" type="ORF">APZ16_03210</name>
</gene>
<keyword evidence="2" id="KW-1003">Cell membrane</keyword>
<proteinExistence type="predicted"/>
<dbReference type="Pfam" id="PF02361">
    <property type="entry name" value="CbiQ"/>
    <property type="match status" value="1"/>
</dbReference>
<evidence type="ECO:0000313" key="8">
    <source>
        <dbReference type="Proteomes" id="UP000074294"/>
    </source>
</evidence>
<dbReference type="STRING" id="1776334.APZ16_03210"/>
<feature type="transmembrane region" description="Helical" evidence="6">
    <location>
        <begin position="46"/>
        <end position="64"/>
    </location>
</feature>
<feature type="transmembrane region" description="Helical" evidence="6">
    <location>
        <begin position="71"/>
        <end position="88"/>
    </location>
</feature>
<evidence type="ECO:0000256" key="2">
    <source>
        <dbReference type="ARBA" id="ARBA00022475"/>
    </source>
</evidence>
<dbReference type="InterPro" id="IPR012809">
    <property type="entry name" value="ECF_CbiQ"/>
</dbReference>
<comment type="subcellular location">
    <subcellularLocation>
        <location evidence="1">Cell membrane</location>
        <topology evidence="1">Multi-pass membrane protein</topology>
    </subcellularLocation>
</comment>
<organism evidence="7 8">
    <name type="scientific">Hadarchaeum yellowstonense</name>
    <dbReference type="NCBI Taxonomy" id="1776334"/>
    <lineage>
        <taxon>Archaea</taxon>
        <taxon>Methanobacteriati</taxon>
        <taxon>Candidatus Hadarchaeota</taxon>
        <taxon>Candidatus Hadarchaeia</taxon>
        <taxon>Candidatus Hadarchaeales</taxon>
        <taxon>Candidatus Hadarchaeaceae</taxon>
        <taxon>Candidatus Hadarchaeum</taxon>
    </lineage>
</organism>
<dbReference type="PANTHER" id="PTHR34857">
    <property type="entry name" value="SLL0384 PROTEIN"/>
    <property type="match status" value="1"/>
</dbReference>